<dbReference type="InterPro" id="IPR051834">
    <property type="entry name" value="RING_finger_E3_ligase"/>
</dbReference>
<evidence type="ECO:0000313" key="11">
    <source>
        <dbReference type="Proteomes" id="UP000799429"/>
    </source>
</evidence>
<dbReference type="GO" id="GO:0006511">
    <property type="term" value="P:ubiquitin-dependent protein catabolic process"/>
    <property type="evidence" value="ECO:0007669"/>
    <property type="project" value="TreeGrafter"/>
</dbReference>
<dbReference type="FunFam" id="3.30.40.10:FF:000127">
    <property type="entry name" value="E3 ubiquitin-protein ligase RNF181"/>
    <property type="match status" value="1"/>
</dbReference>
<evidence type="ECO:0000256" key="6">
    <source>
        <dbReference type="ARBA" id="ARBA00022786"/>
    </source>
</evidence>
<dbReference type="Pfam" id="PF13639">
    <property type="entry name" value="zf-RING_2"/>
    <property type="match status" value="1"/>
</dbReference>
<sequence>MLNGRSAAHGDGVYTQAAFDDIITQLMAQHQAGNAPGPASEEAIASLPKKKATAEMLGDTGRADCSICMDSVGLGDEITVLYCGHWFHGSCIGAWLKEHDTCPFCRKGIM</sequence>
<gene>
    <name evidence="10" type="ORF">M501DRAFT_938175</name>
</gene>
<dbReference type="CDD" id="cd16454">
    <property type="entry name" value="RING-H2_PA-TM-RING"/>
    <property type="match status" value="1"/>
</dbReference>
<feature type="non-terminal residue" evidence="10">
    <location>
        <position position="110"/>
    </location>
</feature>
<dbReference type="EC" id="2.3.2.27" evidence="2"/>
<dbReference type="Gene3D" id="3.30.40.10">
    <property type="entry name" value="Zinc/RING finger domain, C3HC4 (zinc finger)"/>
    <property type="match status" value="1"/>
</dbReference>
<comment type="caution">
    <text evidence="10">The sequence shown here is derived from an EMBL/GenBank/DDBJ whole genome shotgun (WGS) entry which is preliminary data.</text>
</comment>
<evidence type="ECO:0000313" key="10">
    <source>
        <dbReference type="EMBL" id="KAF2837217.1"/>
    </source>
</evidence>
<dbReference type="EMBL" id="MU006100">
    <property type="protein sequence ID" value="KAF2837217.1"/>
    <property type="molecule type" value="Genomic_DNA"/>
</dbReference>
<feature type="domain" description="RING-type" evidence="9">
    <location>
        <begin position="65"/>
        <end position="106"/>
    </location>
</feature>
<dbReference type="GO" id="GO:0005634">
    <property type="term" value="C:nucleus"/>
    <property type="evidence" value="ECO:0007669"/>
    <property type="project" value="TreeGrafter"/>
</dbReference>
<dbReference type="GO" id="GO:0061630">
    <property type="term" value="F:ubiquitin protein ligase activity"/>
    <property type="evidence" value="ECO:0007669"/>
    <property type="project" value="UniProtKB-EC"/>
</dbReference>
<keyword evidence="5 8" id="KW-0863">Zinc-finger</keyword>
<proteinExistence type="predicted"/>
<name>A0A9P4S8I3_9PEZI</name>
<dbReference type="InterPro" id="IPR013083">
    <property type="entry name" value="Znf_RING/FYVE/PHD"/>
</dbReference>
<keyword evidence="4" id="KW-0479">Metal-binding</keyword>
<comment type="catalytic activity">
    <reaction evidence="1">
        <text>S-ubiquitinyl-[E2 ubiquitin-conjugating enzyme]-L-cysteine + [acceptor protein]-L-lysine = [E2 ubiquitin-conjugating enzyme]-L-cysteine + N(6)-ubiquitinyl-[acceptor protein]-L-lysine.</text>
        <dbReference type="EC" id="2.3.2.27"/>
    </reaction>
</comment>
<dbReference type="OrthoDB" id="8062037at2759"/>
<evidence type="ECO:0000259" key="9">
    <source>
        <dbReference type="PROSITE" id="PS50089"/>
    </source>
</evidence>
<evidence type="ECO:0000256" key="3">
    <source>
        <dbReference type="ARBA" id="ARBA00022679"/>
    </source>
</evidence>
<evidence type="ECO:0000256" key="1">
    <source>
        <dbReference type="ARBA" id="ARBA00000900"/>
    </source>
</evidence>
<accession>A0A9P4S8I3</accession>
<dbReference type="SUPFAM" id="SSF57850">
    <property type="entry name" value="RING/U-box"/>
    <property type="match status" value="1"/>
</dbReference>
<dbReference type="PROSITE" id="PS50089">
    <property type="entry name" value="ZF_RING_2"/>
    <property type="match status" value="1"/>
</dbReference>
<keyword evidence="6" id="KW-0833">Ubl conjugation pathway</keyword>
<dbReference type="Proteomes" id="UP000799429">
    <property type="component" value="Unassembled WGS sequence"/>
</dbReference>
<evidence type="ECO:0000256" key="2">
    <source>
        <dbReference type="ARBA" id="ARBA00012483"/>
    </source>
</evidence>
<reference evidence="10" key="1">
    <citation type="journal article" date="2020" name="Stud. Mycol.">
        <title>101 Dothideomycetes genomes: a test case for predicting lifestyles and emergence of pathogens.</title>
        <authorList>
            <person name="Haridas S."/>
            <person name="Albert R."/>
            <person name="Binder M."/>
            <person name="Bloem J."/>
            <person name="Labutti K."/>
            <person name="Salamov A."/>
            <person name="Andreopoulos B."/>
            <person name="Baker S."/>
            <person name="Barry K."/>
            <person name="Bills G."/>
            <person name="Bluhm B."/>
            <person name="Cannon C."/>
            <person name="Castanera R."/>
            <person name="Culley D."/>
            <person name="Daum C."/>
            <person name="Ezra D."/>
            <person name="Gonzalez J."/>
            <person name="Henrissat B."/>
            <person name="Kuo A."/>
            <person name="Liang C."/>
            <person name="Lipzen A."/>
            <person name="Lutzoni F."/>
            <person name="Magnuson J."/>
            <person name="Mondo S."/>
            <person name="Nolan M."/>
            <person name="Ohm R."/>
            <person name="Pangilinan J."/>
            <person name="Park H.-J."/>
            <person name="Ramirez L."/>
            <person name="Alfaro M."/>
            <person name="Sun H."/>
            <person name="Tritt A."/>
            <person name="Yoshinaga Y."/>
            <person name="Zwiers L.-H."/>
            <person name="Turgeon B."/>
            <person name="Goodwin S."/>
            <person name="Spatafora J."/>
            <person name="Crous P."/>
            <person name="Grigoriev I."/>
        </authorList>
    </citation>
    <scope>NUCLEOTIDE SEQUENCE</scope>
    <source>
        <strain evidence="10">CBS 101060</strain>
    </source>
</reference>
<protein>
    <recommendedName>
        <fullName evidence="2">RING-type E3 ubiquitin transferase</fullName>
        <ecNumber evidence="2">2.3.2.27</ecNumber>
    </recommendedName>
</protein>
<dbReference type="GO" id="GO:0016567">
    <property type="term" value="P:protein ubiquitination"/>
    <property type="evidence" value="ECO:0007669"/>
    <property type="project" value="UniProtKB-ARBA"/>
</dbReference>
<dbReference type="GO" id="GO:0008270">
    <property type="term" value="F:zinc ion binding"/>
    <property type="evidence" value="ECO:0007669"/>
    <property type="project" value="UniProtKB-KW"/>
</dbReference>
<dbReference type="AlphaFoldDB" id="A0A9P4S8I3"/>
<keyword evidence="3" id="KW-0808">Transferase</keyword>
<organism evidence="10 11">
    <name type="scientific">Patellaria atrata CBS 101060</name>
    <dbReference type="NCBI Taxonomy" id="1346257"/>
    <lineage>
        <taxon>Eukaryota</taxon>
        <taxon>Fungi</taxon>
        <taxon>Dikarya</taxon>
        <taxon>Ascomycota</taxon>
        <taxon>Pezizomycotina</taxon>
        <taxon>Dothideomycetes</taxon>
        <taxon>Dothideomycetes incertae sedis</taxon>
        <taxon>Patellariales</taxon>
        <taxon>Patellariaceae</taxon>
        <taxon>Patellaria</taxon>
    </lineage>
</organism>
<evidence type="ECO:0000256" key="8">
    <source>
        <dbReference type="PROSITE-ProRule" id="PRU00175"/>
    </source>
</evidence>
<keyword evidence="11" id="KW-1185">Reference proteome</keyword>
<dbReference type="PANTHER" id="PTHR45931">
    <property type="entry name" value="SI:CH211-59O9.10"/>
    <property type="match status" value="1"/>
</dbReference>
<dbReference type="InterPro" id="IPR001841">
    <property type="entry name" value="Znf_RING"/>
</dbReference>
<dbReference type="SMART" id="SM00184">
    <property type="entry name" value="RING"/>
    <property type="match status" value="1"/>
</dbReference>
<dbReference type="PANTHER" id="PTHR45931:SF3">
    <property type="entry name" value="RING ZINC FINGER-CONTAINING PROTEIN"/>
    <property type="match status" value="1"/>
</dbReference>
<evidence type="ECO:0000256" key="7">
    <source>
        <dbReference type="ARBA" id="ARBA00022833"/>
    </source>
</evidence>
<evidence type="ECO:0000256" key="5">
    <source>
        <dbReference type="ARBA" id="ARBA00022771"/>
    </source>
</evidence>
<keyword evidence="7" id="KW-0862">Zinc</keyword>
<evidence type="ECO:0000256" key="4">
    <source>
        <dbReference type="ARBA" id="ARBA00022723"/>
    </source>
</evidence>